<dbReference type="Proteomes" id="UP000245938">
    <property type="component" value="Unassembled WGS sequence"/>
</dbReference>
<dbReference type="Gene3D" id="3.40.50.2020">
    <property type="match status" value="2"/>
</dbReference>
<keyword evidence="5" id="KW-0418">Kinase</keyword>
<dbReference type="GO" id="GO:0002189">
    <property type="term" value="C:ribose phosphate diphosphokinase complex"/>
    <property type="evidence" value="ECO:0007669"/>
    <property type="project" value="TreeGrafter"/>
</dbReference>
<dbReference type="GO" id="GO:0006015">
    <property type="term" value="P:5-phosphoribose 1-diphosphate biosynthetic process"/>
    <property type="evidence" value="ECO:0007669"/>
    <property type="project" value="TreeGrafter"/>
</dbReference>
<proteinExistence type="predicted"/>
<evidence type="ECO:0000256" key="4">
    <source>
        <dbReference type="ARBA" id="ARBA00022741"/>
    </source>
</evidence>
<dbReference type="GO" id="GO:0000287">
    <property type="term" value="F:magnesium ion binding"/>
    <property type="evidence" value="ECO:0007669"/>
    <property type="project" value="InterPro"/>
</dbReference>
<evidence type="ECO:0000256" key="7">
    <source>
        <dbReference type="ARBA" id="ARBA00049535"/>
    </source>
</evidence>
<dbReference type="EC" id="2.7.6.1" evidence="1"/>
<dbReference type="InterPro" id="IPR029099">
    <property type="entry name" value="Pribosyltran_N"/>
</dbReference>
<name>A0A2U3AJI6_9BACL</name>
<sequence>MMMKEVANLMLLNGQSLQIDHFPNGELRVSPEILEQLVTAKDQMQLLTLRFETNEDLVVLLLLSQWLREEGFKSQALYMPYMPYSRMDRKVGRHLFSLQYITSFINAMHFEKVYVLEAHSQVTLALIDNVISLSYVNKLVQLAMNDMGFDEQLDVIVFPDKGAEERYRGAFPSNFRILYGEKIRDFDTGEVLELNVKGDGKAIRKALSVDDLVSRGTTFLQLAKACEALGIHDISLAVTHTENNLYSGTFFHHITRLYTTDALQPFLEQALVHPQITVYALPDINELYN</sequence>
<evidence type="ECO:0000256" key="5">
    <source>
        <dbReference type="ARBA" id="ARBA00022777"/>
    </source>
</evidence>
<dbReference type="PANTHER" id="PTHR10210:SF32">
    <property type="entry name" value="RIBOSE-PHOSPHATE PYROPHOSPHOKINASE 2"/>
    <property type="match status" value="1"/>
</dbReference>
<accession>A0A2U3AJI6</accession>
<dbReference type="OrthoDB" id="643885at2"/>
<evidence type="ECO:0000256" key="2">
    <source>
        <dbReference type="ARBA" id="ARBA00022679"/>
    </source>
</evidence>
<dbReference type="Pfam" id="PF13793">
    <property type="entry name" value="Pribosyltran_N"/>
    <property type="match status" value="1"/>
</dbReference>
<organism evidence="9 10">
    <name type="scientific">Kurthia sibirica</name>
    <dbReference type="NCBI Taxonomy" id="202750"/>
    <lineage>
        <taxon>Bacteria</taxon>
        <taxon>Bacillati</taxon>
        <taxon>Bacillota</taxon>
        <taxon>Bacilli</taxon>
        <taxon>Bacillales</taxon>
        <taxon>Caryophanaceae</taxon>
        <taxon>Kurthia</taxon>
    </lineage>
</organism>
<keyword evidence="3" id="KW-0545">Nucleotide biosynthesis</keyword>
<dbReference type="CDD" id="cd06223">
    <property type="entry name" value="PRTases_typeI"/>
    <property type="match status" value="1"/>
</dbReference>
<dbReference type="GO" id="GO:0005524">
    <property type="term" value="F:ATP binding"/>
    <property type="evidence" value="ECO:0007669"/>
    <property type="project" value="UniProtKB-KW"/>
</dbReference>
<evidence type="ECO:0000313" key="10">
    <source>
        <dbReference type="Proteomes" id="UP000245938"/>
    </source>
</evidence>
<dbReference type="GO" id="GO:0006164">
    <property type="term" value="P:purine nucleotide biosynthetic process"/>
    <property type="evidence" value="ECO:0007669"/>
    <property type="project" value="TreeGrafter"/>
</dbReference>
<feature type="domain" description="Ribose-phosphate pyrophosphokinase N-terminal" evidence="8">
    <location>
        <begin position="3"/>
        <end position="107"/>
    </location>
</feature>
<comment type="catalytic activity">
    <reaction evidence="7">
        <text>D-ribose 5-phosphate + ATP = 5-phospho-alpha-D-ribose 1-diphosphate + AMP + H(+)</text>
        <dbReference type="Rhea" id="RHEA:15609"/>
        <dbReference type="ChEBI" id="CHEBI:15378"/>
        <dbReference type="ChEBI" id="CHEBI:30616"/>
        <dbReference type="ChEBI" id="CHEBI:58017"/>
        <dbReference type="ChEBI" id="CHEBI:78346"/>
        <dbReference type="ChEBI" id="CHEBI:456215"/>
        <dbReference type="EC" id="2.7.6.1"/>
    </reaction>
</comment>
<reference evidence="9 10" key="1">
    <citation type="submission" date="2018-05" db="EMBL/GenBank/DDBJ databases">
        <title>Kurthia sibirica genome sequence.</title>
        <authorList>
            <person name="Maclea K.S."/>
            <person name="Goen A.E."/>
        </authorList>
    </citation>
    <scope>NUCLEOTIDE SEQUENCE [LARGE SCALE GENOMIC DNA]</scope>
    <source>
        <strain evidence="9 10">ATCC 49154</strain>
    </source>
</reference>
<evidence type="ECO:0000256" key="1">
    <source>
        <dbReference type="ARBA" id="ARBA00013247"/>
    </source>
</evidence>
<dbReference type="InterPro" id="IPR029057">
    <property type="entry name" value="PRTase-like"/>
</dbReference>
<evidence type="ECO:0000259" key="8">
    <source>
        <dbReference type="Pfam" id="PF13793"/>
    </source>
</evidence>
<protein>
    <recommendedName>
        <fullName evidence="1">ribose-phosphate diphosphokinase</fullName>
        <ecNumber evidence="1">2.7.6.1</ecNumber>
    </recommendedName>
</protein>
<dbReference type="SMART" id="SM01400">
    <property type="entry name" value="Pribosyltran_N"/>
    <property type="match status" value="1"/>
</dbReference>
<dbReference type="GO" id="GO:0004749">
    <property type="term" value="F:ribose phosphate diphosphokinase activity"/>
    <property type="evidence" value="ECO:0007669"/>
    <property type="project" value="UniProtKB-EC"/>
</dbReference>
<dbReference type="SUPFAM" id="SSF53271">
    <property type="entry name" value="PRTase-like"/>
    <property type="match status" value="2"/>
</dbReference>
<keyword evidence="2" id="KW-0808">Transferase</keyword>
<keyword evidence="6" id="KW-0067">ATP-binding</keyword>
<keyword evidence="10" id="KW-1185">Reference proteome</keyword>
<dbReference type="AlphaFoldDB" id="A0A2U3AJI6"/>
<evidence type="ECO:0000256" key="6">
    <source>
        <dbReference type="ARBA" id="ARBA00022840"/>
    </source>
</evidence>
<dbReference type="InterPro" id="IPR000836">
    <property type="entry name" value="PRTase_dom"/>
</dbReference>
<dbReference type="InterPro" id="IPR005946">
    <property type="entry name" value="Rib-P_diPkinase"/>
</dbReference>
<comment type="caution">
    <text evidence="9">The sequence shown here is derived from an EMBL/GenBank/DDBJ whole genome shotgun (WGS) entry which is preliminary data.</text>
</comment>
<dbReference type="GO" id="GO:0016301">
    <property type="term" value="F:kinase activity"/>
    <property type="evidence" value="ECO:0007669"/>
    <property type="project" value="UniProtKB-KW"/>
</dbReference>
<dbReference type="GO" id="GO:0005737">
    <property type="term" value="C:cytoplasm"/>
    <property type="evidence" value="ECO:0007669"/>
    <property type="project" value="TreeGrafter"/>
</dbReference>
<evidence type="ECO:0000313" key="9">
    <source>
        <dbReference type="EMBL" id="PWI24707.1"/>
    </source>
</evidence>
<dbReference type="PANTHER" id="PTHR10210">
    <property type="entry name" value="RIBOSE-PHOSPHATE DIPHOSPHOKINASE FAMILY MEMBER"/>
    <property type="match status" value="1"/>
</dbReference>
<gene>
    <name evidence="9" type="ORF">DEX24_12140</name>
</gene>
<keyword evidence="4" id="KW-0547">Nucleotide-binding</keyword>
<dbReference type="EMBL" id="QFVR01000017">
    <property type="protein sequence ID" value="PWI24707.1"/>
    <property type="molecule type" value="Genomic_DNA"/>
</dbReference>
<evidence type="ECO:0000256" key="3">
    <source>
        <dbReference type="ARBA" id="ARBA00022727"/>
    </source>
</evidence>